<comment type="caution">
    <text evidence="1">The sequence shown here is derived from an EMBL/GenBank/DDBJ whole genome shotgun (WGS) entry which is preliminary data.</text>
</comment>
<proteinExistence type="predicted"/>
<name>X1RWU3_9ZZZZ</name>
<evidence type="ECO:0000313" key="1">
    <source>
        <dbReference type="EMBL" id="GAI67655.1"/>
    </source>
</evidence>
<gene>
    <name evidence="1" type="ORF">S06H3_65334</name>
</gene>
<reference evidence="1" key="1">
    <citation type="journal article" date="2014" name="Front. Microbiol.">
        <title>High frequency of phylogenetically diverse reductive dehalogenase-homologous genes in deep subseafloor sedimentary metagenomes.</title>
        <authorList>
            <person name="Kawai M."/>
            <person name="Futagami T."/>
            <person name="Toyoda A."/>
            <person name="Takaki Y."/>
            <person name="Nishi S."/>
            <person name="Hori S."/>
            <person name="Arai W."/>
            <person name="Tsubouchi T."/>
            <person name="Morono Y."/>
            <person name="Uchiyama I."/>
            <person name="Ito T."/>
            <person name="Fujiyama A."/>
            <person name="Inagaki F."/>
            <person name="Takami H."/>
        </authorList>
    </citation>
    <scope>NUCLEOTIDE SEQUENCE</scope>
    <source>
        <strain evidence="1">Expedition CK06-06</strain>
    </source>
</reference>
<accession>X1RWU3</accession>
<feature type="non-terminal residue" evidence="1">
    <location>
        <position position="51"/>
    </location>
</feature>
<dbReference type="AlphaFoldDB" id="X1RWU3"/>
<dbReference type="EMBL" id="BARV01043956">
    <property type="protein sequence ID" value="GAI67655.1"/>
    <property type="molecule type" value="Genomic_DNA"/>
</dbReference>
<sequence length="51" mass="5639">MQALEAGGILVLKDNIRKSDEDNPKGYYEFEPVKKTKTDPSWVADAVGKSV</sequence>
<organism evidence="1">
    <name type="scientific">marine sediment metagenome</name>
    <dbReference type="NCBI Taxonomy" id="412755"/>
    <lineage>
        <taxon>unclassified sequences</taxon>
        <taxon>metagenomes</taxon>
        <taxon>ecological metagenomes</taxon>
    </lineage>
</organism>
<protein>
    <submittedName>
        <fullName evidence="1">Uncharacterized protein</fullName>
    </submittedName>
</protein>